<dbReference type="Gene3D" id="3.40.50.10420">
    <property type="entry name" value="NagB/RpiA/CoA transferase-like"/>
    <property type="match status" value="1"/>
</dbReference>
<dbReference type="PANTHER" id="PTHR13017:SF0">
    <property type="entry name" value="METHENYLTETRAHYDROFOLATE SYNTHASE DOMAIN-CONTAINING PROTEIN"/>
    <property type="match status" value="1"/>
</dbReference>
<dbReference type="GO" id="GO:0005737">
    <property type="term" value="C:cytoplasm"/>
    <property type="evidence" value="ECO:0007669"/>
    <property type="project" value="TreeGrafter"/>
</dbReference>
<organism evidence="3 4">
    <name type="scientific">Danionella cerebrum</name>
    <dbReference type="NCBI Taxonomy" id="2873325"/>
    <lineage>
        <taxon>Eukaryota</taxon>
        <taxon>Metazoa</taxon>
        <taxon>Chordata</taxon>
        <taxon>Craniata</taxon>
        <taxon>Vertebrata</taxon>
        <taxon>Euteleostomi</taxon>
        <taxon>Actinopterygii</taxon>
        <taxon>Neopterygii</taxon>
        <taxon>Teleostei</taxon>
        <taxon>Ostariophysi</taxon>
        <taxon>Cypriniformes</taxon>
        <taxon>Danionidae</taxon>
        <taxon>Danioninae</taxon>
        <taxon>Danionella</taxon>
    </lineage>
</organism>
<dbReference type="AlphaFoldDB" id="A0A553RDU9"/>
<comment type="caution">
    <text evidence="3">The sequence shown here is derived from an EMBL/GenBank/DDBJ whole genome shotgun (WGS) entry which is preliminary data.</text>
</comment>
<name>A0A553RDU9_9TELE</name>
<dbReference type="Proteomes" id="UP000316079">
    <property type="component" value="Unassembled WGS sequence"/>
</dbReference>
<proteinExistence type="predicted"/>
<dbReference type="InterPro" id="IPR024185">
    <property type="entry name" value="FTHF_cligase-like_sf"/>
</dbReference>
<keyword evidence="2" id="KW-0694">RNA-binding</keyword>
<dbReference type="Pfam" id="PF01812">
    <property type="entry name" value="5-FTHF_cyc-lig"/>
    <property type="match status" value="1"/>
</dbReference>
<evidence type="ECO:0000256" key="2">
    <source>
        <dbReference type="ARBA" id="ARBA00022884"/>
    </source>
</evidence>
<dbReference type="FunFam" id="3.40.50.10420:FF:000001">
    <property type="entry name" value="Methenyltetrahydrofolate synthase domain-containing protein"/>
    <property type="match status" value="1"/>
</dbReference>
<dbReference type="OrthoDB" id="433414at2759"/>
<dbReference type="EMBL" id="SRMA01024495">
    <property type="protein sequence ID" value="TRZ00365.1"/>
    <property type="molecule type" value="Genomic_DNA"/>
</dbReference>
<keyword evidence="4" id="KW-1185">Reference proteome</keyword>
<evidence type="ECO:0000313" key="4">
    <source>
        <dbReference type="Proteomes" id="UP000316079"/>
    </source>
</evidence>
<dbReference type="PANTHER" id="PTHR13017">
    <property type="entry name" value="5-FORMYLTETRAHYDROFOLATE CYCLO-LIGASE-RELATED"/>
    <property type="match status" value="1"/>
</dbReference>
<dbReference type="InterPro" id="IPR037171">
    <property type="entry name" value="NagB/RpiA_transferase-like"/>
</dbReference>
<evidence type="ECO:0000256" key="1">
    <source>
        <dbReference type="ARBA" id="ARBA00015518"/>
    </source>
</evidence>
<sequence length="273" mass="30315">MEPVIKISQGDSKWDVRYKVWNYMELKDLSNSPRPVHNRIPNFQGAWEACGKLALMEAFAKSAVVKVDPDKPMQGVRLAALQARKMLLVPTPRLRRGLLNRILPPSGASQKELLVCSSSQVNPQGIREFSVPVGLEDTTPVDIVVVGSVAVSEKGHRIGKGEGFADLEHAAMVCTRAVTESTVVLTVVHDCQVIKIPEELIENHDLSVDFIITPTQIIRTSRQHLKPPGIIWSKTMVGIPVPKEEVLLLTVRTPLRSPLFVLRQLLNPLHYLP</sequence>
<reference evidence="3 4" key="1">
    <citation type="journal article" date="2019" name="Sci. Data">
        <title>Hybrid genome assembly and annotation of Danionella translucida.</title>
        <authorList>
            <person name="Kadobianskyi M."/>
            <person name="Schulze L."/>
            <person name="Schuelke M."/>
            <person name="Judkewitz B."/>
        </authorList>
    </citation>
    <scope>NUCLEOTIDE SEQUENCE [LARGE SCALE GENOMIC DNA]</scope>
    <source>
        <strain evidence="3 4">Bolton</strain>
    </source>
</reference>
<dbReference type="STRING" id="623744.A0A553RDU9"/>
<dbReference type="GO" id="GO:0003723">
    <property type="term" value="F:RNA binding"/>
    <property type="evidence" value="ECO:0007669"/>
    <property type="project" value="UniProtKB-KW"/>
</dbReference>
<accession>A0A553RDU9</accession>
<gene>
    <name evidence="3" type="ORF">DNTS_030404</name>
</gene>
<evidence type="ECO:0000313" key="3">
    <source>
        <dbReference type="EMBL" id="TRZ00365.1"/>
    </source>
</evidence>
<dbReference type="SUPFAM" id="SSF100950">
    <property type="entry name" value="NagB/RpiA/CoA transferase-like"/>
    <property type="match status" value="1"/>
</dbReference>
<dbReference type="InterPro" id="IPR002698">
    <property type="entry name" value="FTHF_cligase"/>
</dbReference>
<protein>
    <recommendedName>
        <fullName evidence="1">Methenyltetrahydrofolate synthase domain-containing protein</fullName>
    </recommendedName>
</protein>